<keyword evidence="2" id="KW-1185">Reference proteome</keyword>
<dbReference type="EnsemblPlants" id="Solyc12g019940.1.1">
    <property type="protein sequence ID" value="Solyc12g019940.1.1.1"/>
    <property type="gene ID" value="Solyc12g019940.1"/>
</dbReference>
<dbReference type="InParanoid" id="A0A3Q7J650"/>
<dbReference type="InterPro" id="IPR053098">
    <property type="entry name" value="Petuviruses_polyprotein"/>
</dbReference>
<evidence type="ECO:0000313" key="2">
    <source>
        <dbReference type="Proteomes" id="UP000004994"/>
    </source>
</evidence>
<organism evidence="1">
    <name type="scientific">Solanum lycopersicum</name>
    <name type="common">Tomato</name>
    <name type="synonym">Lycopersicon esculentum</name>
    <dbReference type="NCBI Taxonomy" id="4081"/>
    <lineage>
        <taxon>Eukaryota</taxon>
        <taxon>Viridiplantae</taxon>
        <taxon>Streptophyta</taxon>
        <taxon>Embryophyta</taxon>
        <taxon>Tracheophyta</taxon>
        <taxon>Spermatophyta</taxon>
        <taxon>Magnoliopsida</taxon>
        <taxon>eudicotyledons</taxon>
        <taxon>Gunneridae</taxon>
        <taxon>Pentapetalae</taxon>
        <taxon>asterids</taxon>
        <taxon>lamiids</taxon>
        <taxon>Solanales</taxon>
        <taxon>Solanaceae</taxon>
        <taxon>Solanoideae</taxon>
        <taxon>Solaneae</taxon>
        <taxon>Solanum</taxon>
        <taxon>Solanum subgen. Lycopersicon</taxon>
    </lineage>
</organism>
<reference evidence="1" key="2">
    <citation type="submission" date="2019-01" db="UniProtKB">
        <authorList>
            <consortium name="EnsemblPlants"/>
        </authorList>
    </citation>
    <scope>IDENTIFICATION</scope>
    <source>
        <strain evidence="1">cv. Heinz 1706</strain>
    </source>
</reference>
<dbReference type="PANTHER" id="PTHR48435">
    <property type="entry name" value="POLYPROTEIN"/>
    <property type="match status" value="1"/>
</dbReference>
<sequence>MTIIQNFTIYLHDSYLTEVLKIHVKIVGVPPTRKAIHTNLYYQLSWRVLISIIRTSLPGGQDPLFFNINAINVTTHCNQIPRQILMKELVNVLPNT</sequence>
<dbReference type="Proteomes" id="UP000004994">
    <property type="component" value="Chromosome 12"/>
</dbReference>
<dbReference type="Gramene" id="Solyc12g019940.1.1">
    <property type="protein sequence ID" value="Solyc12g019940.1.1.1"/>
    <property type="gene ID" value="Solyc12g019940.1"/>
</dbReference>
<accession>A0A3Q7J650</accession>
<dbReference type="PaxDb" id="4081-Solyc12g019940.1.1"/>
<evidence type="ECO:0000313" key="1">
    <source>
        <dbReference type="EnsemblPlants" id="Solyc12g019940.1.1.1"/>
    </source>
</evidence>
<dbReference type="PANTHER" id="PTHR48435:SF1">
    <property type="entry name" value="POLYPROTEIN"/>
    <property type="match status" value="1"/>
</dbReference>
<dbReference type="AlphaFoldDB" id="A0A3Q7J650"/>
<name>A0A3Q7J650_SOLLC</name>
<proteinExistence type="predicted"/>
<protein>
    <submittedName>
        <fullName evidence="1">Uncharacterized protein</fullName>
    </submittedName>
</protein>
<dbReference type="OMA" id="WRVLISI"/>
<reference evidence="1" key="1">
    <citation type="journal article" date="2012" name="Nature">
        <title>The tomato genome sequence provides insights into fleshy fruit evolution.</title>
        <authorList>
            <consortium name="Tomato Genome Consortium"/>
        </authorList>
    </citation>
    <scope>NUCLEOTIDE SEQUENCE [LARGE SCALE GENOMIC DNA]</scope>
    <source>
        <strain evidence="1">cv. Heinz 1706</strain>
    </source>
</reference>